<dbReference type="EMBL" id="SNRW01013611">
    <property type="protein sequence ID" value="KAA6372425.1"/>
    <property type="molecule type" value="Genomic_DNA"/>
</dbReference>
<accession>A0A5J4URJ7</accession>
<organism evidence="1 2">
    <name type="scientific">Streblomastix strix</name>
    <dbReference type="NCBI Taxonomy" id="222440"/>
    <lineage>
        <taxon>Eukaryota</taxon>
        <taxon>Metamonada</taxon>
        <taxon>Preaxostyla</taxon>
        <taxon>Oxymonadida</taxon>
        <taxon>Streblomastigidae</taxon>
        <taxon>Streblomastix</taxon>
    </lineage>
</organism>
<evidence type="ECO:0000313" key="2">
    <source>
        <dbReference type="Proteomes" id="UP000324800"/>
    </source>
</evidence>
<name>A0A5J4URJ7_9EUKA</name>
<proteinExistence type="predicted"/>
<comment type="caution">
    <text evidence="1">The sequence shown here is derived from an EMBL/GenBank/DDBJ whole genome shotgun (WGS) entry which is preliminary data.</text>
</comment>
<reference evidence="1 2" key="1">
    <citation type="submission" date="2019-03" db="EMBL/GenBank/DDBJ databases">
        <title>Single cell metagenomics reveals metabolic interactions within the superorganism composed of flagellate Streblomastix strix and complex community of Bacteroidetes bacteria on its surface.</title>
        <authorList>
            <person name="Treitli S.C."/>
            <person name="Kolisko M."/>
            <person name="Husnik F."/>
            <person name="Keeling P."/>
            <person name="Hampl V."/>
        </authorList>
    </citation>
    <scope>NUCLEOTIDE SEQUENCE [LARGE SCALE GENOMIC DNA]</scope>
    <source>
        <strain evidence="1">ST1C</strain>
    </source>
</reference>
<sequence>MKALFDGSYIELIICGPFQSILQNKFYELGASVPTNAIIQSPAFVLASGGQLLIKYPFRNRPVVSFDTVNVILLPQTISYRSETLDDKKLYCFNYELKSNFVIAFGIGGSNSSFDAQIITSLFFHLLLQSSCPTRQQQKDVTDAGLTILLVYETVYNVNSTNDDNIRLPPPANKTDESSMPFLTNTVALTLALNVFVPFIDQLLVVLTQFVSFESTADIVKYVLATGSYVSSYVAQNGFTYFSLPVIFHQIESSNFTYLLSMSVFEYDYIFVQQFDNSVGVLANSKIGLILSAPSNTKLSPAHELINDDPVIVAIPSIQLTNLQLLLNILFAFIDYAVPKVIQQLKSTSSNSTYDINQSVSILIQAVD</sequence>
<dbReference type="Proteomes" id="UP000324800">
    <property type="component" value="Unassembled WGS sequence"/>
</dbReference>
<evidence type="ECO:0000313" key="1">
    <source>
        <dbReference type="EMBL" id="KAA6372425.1"/>
    </source>
</evidence>
<dbReference type="AlphaFoldDB" id="A0A5J4URJ7"/>
<protein>
    <submittedName>
        <fullName evidence="1">Uncharacterized protein</fullName>
    </submittedName>
</protein>
<gene>
    <name evidence="1" type="ORF">EZS28_032048</name>
</gene>